<dbReference type="GO" id="GO:0003887">
    <property type="term" value="F:DNA-directed DNA polymerase activity"/>
    <property type="evidence" value="ECO:0007669"/>
    <property type="project" value="TreeGrafter"/>
</dbReference>
<proteinExistence type="predicted"/>
<feature type="compositionally biased region" description="Low complexity" evidence="5">
    <location>
        <begin position="374"/>
        <end position="394"/>
    </location>
</feature>
<keyword evidence="7" id="KW-1185">Reference proteome</keyword>
<comment type="subcellular location">
    <subcellularLocation>
        <location evidence="1">Nucleus</location>
    </subcellularLocation>
</comment>
<dbReference type="GO" id="GO:1904161">
    <property type="term" value="P:DNA synthesis involved in UV-damage excision repair"/>
    <property type="evidence" value="ECO:0007669"/>
    <property type="project" value="TreeGrafter"/>
</dbReference>
<organism evidence="6 7">
    <name type="scientific">Absidia repens</name>
    <dbReference type="NCBI Taxonomy" id="90262"/>
    <lineage>
        <taxon>Eukaryota</taxon>
        <taxon>Fungi</taxon>
        <taxon>Fungi incertae sedis</taxon>
        <taxon>Mucoromycota</taxon>
        <taxon>Mucoromycotina</taxon>
        <taxon>Mucoromycetes</taxon>
        <taxon>Mucorales</taxon>
        <taxon>Cunninghamellaceae</taxon>
        <taxon>Absidia</taxon>
    </lineage>
</organism>
<feature type="compositionally biased region" description="Basic residues" evidence="5">
    <location>
        <begin position="331"/>
        <end position="341"/>
    </location>
</feature>
<evidence type="ECO:0000313" key="6">
    <source>
        <dbReference type="EMBL" id="ORZ23248.1"/>
    </source>
</evidence>
<feature type="compositionally biased region" description="Acidic residues" evidence="5">
    <location>
        <begin position="232"/>
        <end position="244"/>
    </location>
</feature>
<feature type="region of interest" description="Disordered" evidence="5">
    <location>
        <begin position="127"/>
        <end position="345"/>
    </location>
</feature>
<feature type="compositionally biased region" description="Low complexity" evidence="5">
    <location>
        <begin position="169"/>
        <end position="191"/>
    </location>
</feature>
<evidence type="ECO:0000256" key="1">
    <source>
        <dbReference type="ARBA" id="ARBA00004123"/>
    </source>
</evidence>
<feature type="region of interest" description="Disordered" evidence="5">
    <location>
        <begin position="359"/>
        <end position="409"/>
    </location>
</feature>
<dbReference type="OrthoDB" id="514823at2759"/>
<evidence type="ECO:0000256" key="5">
    <source>
        <dbReference type="SAM" id="MobiDB-lite"/>
    </source>
</evidence>
<dbReference type="PANTHER" id="PTHR17598:SF13">
    <property type="entry name" value="DNA POLYMERASE DELTA SUBUNIT 3"/>
    <property type="match status" value="1"/>
</dbReference>
<sequence length="409" mass="45450">MDFKDYLDTTVLQEKKPVTYRSLARKLNIHVNIAKQVLYHYSTVEPSVVPVFCLTGTLADNSFSIRLVNQDDLDETKKLYRQLSGVHVYSLLPCRPKDFSVLVAANKDMVAVSVEDRIKNGLIYNSSVKTNNQGNAEVSSLPPPSDSKAHITSTPSPTKNTTEKSIFGSASTTKSTAMATAKSKMTSSTTPTKRKGTLSFEKATPRAKKQELEKPKSPPPSTPCRKIKIIQESDEEESEDEEALDERLARSAKIQVNDIFSDDEEEQNPDVETNSKDDDDDDDDDGGARSTTTRPSSMDIDTDDDNIAEDVSTKMDQDENNEQDQQITPGKIRRKVQKKKTYRNERGFLVTEDVWEWEEVDSDTPATKTTAGLPKSKTAASPSSPAKRSSTPKKAPGEQKSLLSFWGKR</sequence>
<evidence type="ECO:0000313" key="7">
    <source>
        <dbReference type="Proteomes" id="UP000193560"/>
    </source>
</evidence>
<feature type="compositionally biased region" description="Acidic residues" evidence="5">
    <location>
        <begin position="260"/>
        <end position="269"/>
    </location>
</feature>
<dbReference type="Gene3D" id="3.90.1030.20">
    <property type="entry name" value="DNA polymerase delta, p66 (Cdc27) subunit, wHTH domain"/>
    <property type="match status" value="1"/>
</dbReference>
<dbReference type="GO" id="GO:0006297">
    <property type="term" value="P:nucleotide-excision repair, DNA gap filling"/>
    <property type="evidence" value="ECO:0007669"/>
    <property type="project" value="TreeGrafter"/>
</dbReference>
<dbReference type="InterPro" id="IPR019038">
    <property type="entry name" value="POLD3"/>
</dbReference>
<dbReference type="Pfam" id="PF09507">
    <property type="entry name" value="CDC27"/>
    <property type="match status" value="1"/>
</dbReference>
<dbReference type="STRING" id="90262.A0A1X2IW26"/>
<keyword evidence="3" id="KW-0235">DNA replication</keyword>
<dbReference type="PANTHER" id="PTHR17598">
    <property type="entry name" value="DNA POLYMERASE DELTA SUBUNIT 3"/>
    <property type="match status" value="1"/>
</dbReference>
<protein>
    <recommendedName>
        <fullName evidence="2">DNA polymerase delta subunit 3</fullName>
    </recommendedName>
</protein>
<dbReference type="InterPro" id="IPR041913">
    <property type="entry name" value="POLD3_sf"/>
</dbReference>
<dbReference type="GO" id="GO:0006271">
    <property type="term" value="P:DNA strand elongation involved in DNA replication"/>
    <property type="evidence" value="ECO:0007669"/>
    <property type="project" value="TreeGrafter"/>
</dbReference>
<evidence type="ECO:0000256" key="2">
    <source>
        <dbReference type="ARBA" id="ARBA00017589"/>
    </source>
</evidence>
<dbReference type="Proteomes" id="UP000193560">
    <property type="component" value="Unassembled WGS sequence"/>
</dbReference>
<feature type="compositionally biased region" description="Polar residues" evidence="5">
    <location>
        <begin position="150"/>
        <end position="164"/>
    </location>
</feature>
<reference evidence="6 7" key="1">
    <citation type="submission" date="2016-07" db="EMBL/GenBank/DDBJ databases">
        <title>Pervasive Adenine N6-methylation of Active Genes in Fungi.</title>
        <authorList>
            <consortium name="DOE Joint Genome Institute"/>
            <person name="Mondo S.J."/>
            <person name="Dannebaum R.O."/>
            <person name="Kuo R.C."/>
            <person name="Labutti K."/>
            <person name="Haridas S."/>
            <person name="Kuo A."/>
            <person name="Salamov A."/>
            <person name="Ahrendt S.R."/>
            <person name="Lipzen A."/>
            <person name="Sullivan W."/>
            <person name="Andreopoulos W.B."/>
            <person name="Clum A."/>
            <person name="Lindquist E."/>
            <person name="Daum C."/>
            <person name="Ramamoorthy G.K."/>
            <person name="Gryganskyi A."/>
            <person name="Culley D."/>
            <person name="Magnuson J.K."/>
            <person name="James T.Y."/>
            <person name="O'Malley M.A."/>
            <person name="Stajich J.E."/>
            <person name="Spatafora J.W."/>
            <person name="Visel A."/>
            <person name="Grigoriev I.V."/>
        </authorList>
    </citation>
    <scope>NUCLEOTIDE SEQUENCE [LARGE SCALE GENOMIC DNA]</scope>
    <source>
        <strain evidence="6 7">NRRL 1336</strain>
    </source>
</reference>
<evidence type="ECO:0000256" key="3">
    <source>
        <dbReference type="ARBA" id="ARBA00022705"/>
    </source>
</evidence>
<evidence type="ECO:0000256" key="4">
    <source>
        <dbReference type="ARBA" id="ARBA00023242"/>
    </source>
</evidence>
<keyword evidence="4" id="KW-0539">Nucleus</keyword>
<feature type="compositionally biased region" description="Polar residues" evidence="5">
    <location>
        <begin position="127"/>
        <end position="138"/>
    </location>
</feature>
<comment type="caution">
    <text evidence="6">The sequence shown here is derived from an EMBL/GenBank/DDBJ whole genome shotgun (WGS) entry which is preliminary data.</text>
</comment>
<dbReference type="GO" id="GO:0043625">
    <property type="term" value="C:delta DNA polymerase complex"/>
    <property type="evidence" value="ECO:0007669"/>
    <property type="project" value="InterPro"/>
</dbReference>
<accession>A0A1X2IW26</accession>
<name>A0A1X2IW26_9FUNG</name>
<dbReference type="EMBL" id="MCGE01000003">
    <property type="protein sequence ID" value="ORZ23248.1"/>
    <property type="molecule type" value="Genomic_DNA"/>
</dbReference>
<dbReference type="AlphaFoldDB" id="A0A1X2IW26"/>
<gene>
    <name evidence="6" type="ORF">BCR42DRAFT_487252</name>
</gene>